<evidence type="ECO:0000256" key="1">
    <source>
        <dbReference type="SAM" id="Phobius"/>
    </source>
</evidence>
<accession>A0ABU7JG54</accession>
<keyword evidence="1" id="KW-1133">Transmembrane helix</keyword>
<proteinExistence type="predicted"/>
<comment type="caution">
    <text evidence="2">The sequence shown here is derived from an EMBL/GenBank/DDBJ whole genome shotgun (WGS) entry which is preliminary data.</text>
</comment>
<gene>
    <name evidence="2" type="ORF">QWF21_10480</name>
</gene>
<sequence>MVPNKLYELLPYVYVFSGAVIIALLPGVAVLTTLSGILLLMTGGLVWVLRSEHRRRDLDTATVSAGMLPFWLYELLPFLYISTALLLFAWTSDPYFYPSMVIFLVVGHQLWLLRGLQRHHQKPPRFA</sequence>
<evidence type="ECO:0000313" key="2">
    <source>
        <dbReference type="EMBL" id="MEE2024673.1"/>
    </source>
</evidence>
<evidence type="ECO:0000313" key="3">
    <source>
        <dbReference type="Proteomes" id="UP001339167"/>
    </source>
</evidence>
<organism evidence="2 3">
    <name type="scientific">Alkalimonas mucilaginosa</name>
    <dbReference type="NCBI Taxonomy" id="3057676"/>
    <lineage>
        <taxon>Bacteria</taxon>
        <taxon>Pseudomonadati</taxon>
        <taxon>Pseudomonadota</taxon>
        <taxon>Gammaproteobacteria</taxon>
        <taxon>Alkalimonas</taxon>
    </lineage>
</organism>
<protein>
    <submittedName>
        <fullName evidence="2">Uncharacterized protein</fullName>
    </submittedName>
</protein>
<name>A0ABU7JG54_9GAMM</name>
<reference evidence="2 3" key="1">
    <citation type="submission" date="2023-06" db="EMBL/GenBank/DDBJ databases">
        <title>Alkalimonas sp., MEB004 an alkaliphilic bacterium isolated from Lonar Lake, India.</title>
        <authorList>
            <person name="Joshi A."/>
            <person name="Thite S."/>
        </authorList>
    </citation>
    <scope>NUCLEOTIDE SEQUENCE [LARGE SCALE GENOMIC DNA]</scope>
    <source>
        <strain evidence="2 3">MEB004</strain>
    </source>
</reference>
<keyword evidence="1" id="KW-0812">Transmembrane</keyword>
<dbReference type="Proteomes" id="UP001339167">
    <property type="component" value="Unassembled WGS sequence"/>
</dbReference>
<feature type="transmembrane region" description="Helical" evidence="1">
    <location>
        <begin position="20"/>
        <end position="49"/>
    </location>
</feature>
<keyword evidence="3" id="KW-1185">Reference proteome</keyword>
<feature type="transmembrane region" description="Helical" evidence="1">
    <location>
        <begin position="95"/>
        <end position="113"/>
    </location>
</feature>
<feature type="transmembrane region" description="Helical" evidence="1">
    <location>
        <begin position="70"/>
        <end position="89"/>
    </location>
</feature>
<dbReference type="RefSeq" id="WP_330087997.1">
    <property type="nucleotide sequence ID" value="NZ_JAUGZK010000006.1"/>
</dbReference>
<dbReference type="EMBL" id="JAUGZK010000006">
    <property type="protein sequence ID" value="MEE2024673.1"/>
    <property type="molecule type" value="Genomic_DNA"/>
</dbReference>
<keyword evidence="1" id="KW-0472">Membrane</keyword>